<evidence type="ECO:0000313" key="2">
    <source>
        <dbReference type="Proteomes" id="UP000183471"/>
    </source>
</evidence>
<dbReference type="EMBL" id="FNKY01000001">
    <property type="protein sequence ID" value="SDQ77203.1"/>
    <property type="molecule type" value="Genomic_DNA"/>
</dbReference>
<reference evidence="1 2" key="1">
    <citation type="submission" date="2016-10" db="EMBL/GenBank/DDBJ databases">
        <authorList>
            <person name="Varghese N."/>
            <person name="Submissions S."/>
        </authorList>
    </citation>
    <scope>NUCLEOTIDE SEQUENCE [LARGE SCALE GENOMIC DNA]</scope>
    <source>
        <strain evidence="1 2">Nl1</strain>
    </source>
</reference>
<evidence type="ECO:0000313" key="1">
    <source>
        <dbReference type="EMBL" id="SDQ77203.1"/>
    </source>
</evidence>
<dbReference type="Proteomes" id="UP000183471">
    <property type="component" value="Unassembled WGS sequence"/>
</dbReference>
<name>A0ABY0TFY3_9PROT</name>
<sequence length="79" mass="8972">MREGVRFGSYFVSDHGRIPKCGYLLNSVYQFSIGDLYQFTSGSDKSLCATSFEATNRFQNLMLRLVHSGYCLMLTESLL</sequence>
<organism evidence="1 2">
    <name type="scientific">Nitrosospira multiformis</name>
    <dbReference type="NCBI Taxonomy" id="1231"/>
    <lineage>
        <taxon>Bacteria</taxon>
        <taxon>Pseudomonadati</taxon>
        <taxon>Pseudomonadota</taxon>
        <taxon>Betaproteobacteria</taxon>
        <taxon>Nitrosomonadales</taxon>
        <taxon>Nitrosomonadaceae</taxon>
        <taxon>Nitrosospira</taxon>
    </lineage>
</organism>
<gene>
    <name evidence="1" type="ORF">SAMN05216402_2224</name>
</gene>
<proteinExistence type="predicted"/>
<protein>
    <submittedName>
        <fullName evidence="1">Uncharacterized protein</fullName>
    </submittedName>
</protein>
<comment type="caution">
    <text evidence="1">The sequence shown here is derived from an EMBL/GenBank/DDBJ whole genome shotgun (WGS) entry which is preliminary data.</text>
</comment>
<keyword evidence="2" id="KW-1185">Reference proteome</keyword>
<accession>A0ABY0TFY3</accession>